<protein>
    <submittedName>
        <fullName evidence="5">Helix-turn-helix transcriptional regulator</fullName>
    </submittedName>
</protein>
<evidence type="ECO:0000313" key="5">
    <source>
        <dbReference type="EMBL" id="QTG16944.1"/>
    </source>
</evidence>
<keyword evidence="2" id="KW-0238">DNA-binding</keyword>
<evidence type="ECO:0000259" key="4">
    <source>
        <dbReference type="PROSITE" id="PS01124"/>
    </source>
</evidence>
<dbReference type="PRINTS" id="PR00032">
    <property type="entry name" value="HTHARAC"/>
</dbReference>
<dbReference type="Proteomes" id="UP000663946">
    <property type="component" value="Plasmid pQ15_94_2"/>
</dbReference>
<keyword evidence="1" id="KW-0805">Transcription regulation</keyword>
<dbReference type="EMBL" id="CP049219">
    <property type="protein sequence ID" value="QTG16944.1"/>
    <property type="molecule type" value="Genomic_DNA"/>
</dbReference>
<dbReference type="Pfam" id="PF12833">
    <property type="entry name" value="HTH_18"/>
    <property type="match status" value="1"/>
</dbReference>
<dbReference type="GO" id="GO:0043565">
    <property type="term" value="F:sequence-specific DNA binding"/>
    <property type="evidence" value="ECO:0007669"/>
    <property type="project" value="InterPro"/>
</dbReference>
<dbReference type="PANTHER" id="PTHR46796:SF6">
    <property type="entry name" value="ARAC SUBFAMILY"/>
    <property type="match status" value="1"/>
</dbReference>
<dbReference type="SUPFAM" id="SSF46689">
    <property type="entry name" value="Homeodomain-like"/>
    <property type="match status" value="2"/>
</dbReference>
<dbReference type="RefSeq" id="WP_333722739.1">
    <property type="nucleotide sequence ID" value="NZ_CP049219.1"/>
</dbReference>
<sequence>MQTSEGEAITHQESNLIQYEDRSAQILSEPARDDGRFGTGVPHGAMLGAKYEVFGSKLLRSSAEMAWQGCVAAEIRRHTDLHCPSFLQPVNEVAIAVAGSAKVNRRANGPEQNFLLRPGAACICPRGVEVNYLHIFSGQLDMLHLYLPMDLYGTLNSTANAPVPALIYCGGIVDPLISQIALAISEEMELGRSTGSLLIDSLGMALAARMLQRYSRQSETSLTATFHDAETSKGLDQVRLDRVLDFINHTVTDNISLEKLADIACLSMYHFSRAFKLSTGSAPYQYICNLRISRCKALLADHTRTIEEIAISAGFSSGANFARTFKKVVGISPSQYRIQRM</sequence>
<dbReference type="InterPro" id="IPR050204">
    <property type="entry name" value="AraC_XylS_family_regulators"/>
</dbReference>
<evidence type="ECO:0000313" key="6">
    <source>
        <dbReference type="Proteomes" id="UP000663946"/>
    </source>
</evidence>
<dbReference type="InterPro" id="IPR009057">
    <property type="entry name" value="Homeodomain-like_sf"/>
</dbReference>
<gene>
    <name evidence="5" type="ORF">G6M86_26950</name>
</gene>
<geneLocation type="plasmid" evidence="5 6">
    <name>pQ15_94_2</name>
</geneLocation>
<dbReference type="PANTHER" id="PTHR46796">
    <property type="entry name" value="HTH-TYPE TRANSCRIPTIONAL ACTIVATOR RHAS-RELATED"/>
    <property type="match status" value="1"/>
</dbReference>
<dbReference type="InterPro" id="IPR020449">
    <property type="entry name" value="Tscrpt_reg_AraC-type_HTH"/>
</dbReference>
<reference evidence="5" key="1">
    <citation type="submission" date="2020-02" db="EMBL/GenBank/DDBJ databases">
        <title>Unexpected conservation and global transmission of agrobacterial virulence plasmids.</title>
        <authorList>
            <person name="Weisberg A.J."/>
            <person name="Davis E.W. II"/>
            <person name="Tabima J.R."/>
            <person name="Belcher M.S."/>
            <person name="Miller M."/>
            <person name="Kuo C.-H."/>
            <person name="Loper J.E."/>
            <person name="Grunwald N.J."/>
            <person name="Putnam M.L."/>
            <person name="Chang J.H."/>
        </authorList>
    </citation>
    <scope>NUCLEOTIDE SEQUENCE</scope>
    <source>
        <strain evidence="5">Q15/94</strain>
        <plasmid evidence="5">pQ15_94_2</plasmid>
    </source>
</reference>
<feature type="domain" description="HTH araC/xylS-type" evidence="4">
    <location>
        <begin position="241"/>
        <end position="339"/>
    </location>
</feature>
<dbReference type="GO" id="GO:0003700">
    <property type="term" value="F:DNA-binding transcription factor activity"/>
    <property type="evidence" value="ECO:0007669"/>
    <property type="project" value="InterPro"/>
</dbReference>
<evidence type="ECO:0000256" key="3">
    <source>
        <dbReference type="ARBA" id="ARBA00023163"/>
    </source>
</evidence>
<accession>A0AAJ4N8Q9</accession>
<evidence type="ECO:0000256" key="1">
    <source>
        <dbReference type="ARBA" id="ARBA00023015"/>
    </source>
</evidence>
<dbReference type="InterPro" id="IPR018060">
    <property type="entry name" value="HTH_AraC"/>
</dbReference>
<name>A0AAJ4N8Q9_AGRTU</name>
<evidence type="ECO:0000256" key="2">
    <source>
        <dbReference type="ARBA" id="ARBA00023125"/>
    </source>
</evidence>
<proteinExistence type="predicted"/>
<dbReference type="AlphaFoldDB" id="A0AAJ4N8Q9"/>
<dbReference type="PROSITE" id="PS01124">
    <property type="entry name" value="HTH_ARAC_FAMILY_2"/>
    <property type="match status" value="1"/>
</dbReference>
<dbReference type="SMART" id="SM00342">
    <property type="entry name" value="HTH_ARAC"/>
    <property type="match status" value="1"/>
</dbReference>
<keyword evidence="5" id="KW-0614">Plasmid</keyword>
<organism evidence="5 6">
    <name type="scientific">Agrobacterium tumefaciens</name>
    <dbReference type="NCBI Taxonomy" id="358"/>
    <lineage>
        <taxon>Bacteria</taxon>
        <taxon>Pseudomonadati</taxon>
        <taxon>Pseudomonadota</taxon>
        <taxon>Alphaproteobacteria</taxon>
        <taxon>Hyphomicrobiales</taxon>
        <taxon>Rhizobiaceae</taxon>
        <taxon>Rhizobium/Agrobacterium group</taxon>
        <taxon>Agrobacterium</taxon>
        <taxon>Agrobacterium tumefaciens complex</taxon>
    </lineage>
</organism>
<dbReference type="Gene3D" id="1.10.10.60">
    <property type="entry name" value="Homeodomain-like"/>
    <property type="match status" value="2"/>
</dbReference>
<keyword evidence="3" id="KW-0804">Transcription</keyword>